<proteinExistence type="predicted"/>
<protein>
    <submittedName>
        <fullName evidence="2">Baseplate J/gp47 family protein</fullName>
    </submittedName>
</protein>
<dbReference type="Pfam" id="PF26078">
    <property type="entry name" value="Baseplate_J_M"/>
    <property type="match status" value="1"/>
</dbReference>
<accession>A0ABW0EZY5</accession>
<name>A0ABW0EZY5_9HYPH</name>
<feature type="domain" description="Baseplate J-like central" evidence="1">
    <location>
        <begin position="140"/>
        <end position="217"/>
    </location>
</feature>
<dbReference type="Proteomes" id="UP001595976">
    <property type="component" value="Unassembled WGS sequence"/>
</dbReference>
<reference evidence="3" key="1">
    <citation type="journal article" date="2019" name="Int. J. Syst. Evol. Microbiol.">
        <title>The Global Catalogue of Microorganisms (GCM) 10K type strain sequencing project: providing services to taxonomists for standard genome sequencing and annotation.</title>
        <authorList>
            <consortium name="The Broad Institute Genomics Platform"/>
            <consortium name="The Broad Institute Genome Sequencing Center for Infectious Disease"/>
            <person name="Wu L."/>
            <person name="Ma J."/>
        </authorList>
    </citation>
    <scope>NUCLEOTIDE SEQUENCE [LARGE SCALE GENOMIC DNA]</scope>
    <source>
        <strain evidence="3">CGMCC 1.15643</strain>
    </source>
</reference>
<dbReference type="RefSeq" id="WP_260347670.1">
    <property type="nucleotide sequence ID" value="NZ_JAOAOS010000001.1"/>
</dbReference>
<evidence type="ECO:0000313" key="2">
    <source>
        <dbReference type="EMBL" id="MFC5292271.1"/>
    </source>
</evidence>
<dbReference type="EMBL" id="JBHSLI010000001">
    <property type="protein sequence ID" value="MFC5292271.1"/>
    <property type="molecule type" value="Genomic_DNA"/>
</dbReference>
<sequence>MSRFTPVDLSQYPISDVIEALDFESYLARDRATFTTRWEARRLVNPSLPAVDTLLLEPDPSSVVLEVGSLRETLLRGRINDRIRALTLAGAPGRALDHIGITYYRTPRRVITPATDTATAVMEDDETYRQRLALAPESWSTAGPVGAYLFWALSASGDVLDVAAYSEDEGVTLAPRIRVVILPRDGLTDPEKAALVVTVKQALSRDRLRPMGDLVTVEFATDLSFDVTAHLRIRQGASADIVKAEAEKRILQYCSGRLRWIGDDIEGPVWLIGRRMRQATIAAAALGTDANVVEVEIPDPATDVNAPHAGYTEAALAGVGEFDFEPLAPEITAHLFVAPRLGTVTVTHEIVAESWS</sequence>
<keyword evidence="3" id="KW-1185">Reference proteome</keyword>
<comment type="caution">
    <text evidence="2">The sequence shown here is derived from an EMBL/GenBank/DDBJ whole genome shotgun (WGS) entry which is preliminary data.</text>
</comment>
<evidence type="ECO:0000259" key="1">
    <source>
        <dbReference type="Pfam" id="PF26078"/>
    </source>
</evidence>
<gene>
    <name evidence="2" type="ORF">ACFPK2_04615</name>
</gene>
<dbReference type="InterPro" id="IPR058531">
    <property type="entry name" value="Baseplate_J_M"/>
</dbReference>
<organism evidence="2 3">
    <name type="scientific">Bosea minatitlanensis</name>
    <dbReference type="NCBI Taxonomy" id="128782"/>
    <lineage>
        <taxon>Bacteria</taxon>
        <taxon>Pseudomonadati</taxon>
        <taxon>Pseudomonadota</taxon>
        <taxon>Alphaproteobacteria</taxon>
        <taxon>Hyphomicrobiales</taxon>
        <taxon>Boseaceae</taxon>
        <taxon>Bosea</taxon>
    </lineage>
</organism>
<evidence type="ECO:0000313" key="3">
    <source>
        <dbReference type="Proteomes" id="UP001595976"/>
    </source>
</evidence>